<feature type="transmembrane region" description="Helical" evidence="12">
    <location>
        <begin position="39"/>
        <end position="59"/>
    </location>
</feature>
<dbReference type="AlphaFoldDB" id="A0A0B0IB25"/>
<dbReference type="Proteomes" id="UP000030832">
    <property type="component" value="Unassembled WGS sequence"/>
</dbReference>
<dbReference type="PANTHER" id="PTHR30531">
    <property type="entry name" value="FLAGELLAR BIOSYNTHETIC PROTEIN FLHB"/>
    <property type="match status" value="1"/>
</dbReference>
<keyword evidence="4 12" id="KW-0813">Transport</keyword>
<reference evidence="14 15" key="1">
    <citation type="submission" date="2014-09" db="EMBL/GenBank/DDBJ databases">
        <title>Genome sequencing and annotation of Bacillus Okhensis strain Kh10-101T.</title>
        <authorList>
            <person name="Prakash J.S."/>
        </authorList>
    </citation>
    <scope>NUCLEOTIDE SEQUENCE [LARGE SCALE GENOMIC DNA]</scope>
    <source>
        <strain evidence="15">Kh10-101T</strain>
    </source>
</reference>
<evidence type="ECO:0000256" key="11">
    <source>
        <dbReference type="ARBA" id="ARBA00023225"/>
    </source>
</evidence>
<evidence type="ECO:0000256" key="7">
    <source>
        <dbReference type="ARBA" id="ARBA00022795"/>
    </source>
</evidence>
<comment type="subcellular location">
    <subcellularLocation>
        <location evidence="1">Cell membrane</location>
        <topology evidence="1">Multi-pass membrane protein</topology>
    </subcellularLocation>
</comment>
<dbReference type="PANTHER" id="PTHR30531:SF12">
    <property type="entry name" value="FLAGELLAR BIOSYNTHETIC PROTEIN FLHB"/>
    <property type="match status" value="1"/>
</dbReference>
<evidence type="ECO:0000256" key="4">
    <source>
        <dbReference type="ARBA" id="ARBA00022448"/>
    </source>
</evidence>
<keyword evidence="15" id="KW-1185">Reference proteome</keyword>
<keyword evidence="14" id="KW-0282">Flagellum</keyword>
<dbReference type="Gene3D" id="6.10.250.2080">
    <property type="match status" value="1"/>
</dbReference>
<keyword evidence="7 12" id="KW-1005">Bacterial flagellum biogenesis</keyword>
<keyword evidence="14" id="KW-0966">Cell projection</keyword>
<keyword evidence="5 12" id="KW-1003">Cell membrane</keyword>
<feature type="compositionally biased region" description="Basic and acidic residues" evidence="13">
    <location>
        <begin position="229"/>
        <end position="246"/>
    </location>
</feature>
<dbReference type="RefSeq" id="WP_034629612.1">
    <property type="nucleotide sequence ID" value="NZ_JRJU01000015.1"/>
</dbReference>
<keyword evidence="9 12" id="KW-1133">Transmembrane helix</keyword>
<accession>A0A0B0IB25</accession>
<keyword evidence="11 12" id="KW-1006">Bacterial flagellum protein export</keyword>
<feature type="transmembrane region" description="Helical" evidence="12">
    <location>
        <begin position="144"/>
        <end position="171"/>
    </location>
</feature>
<organism evidence="14 15">
    <name type="scientific">Halalkalibacter okhensis</name>
    <dbReference type="NCBI Taxonomy" id="333138"/>
    <lineage>
        <taxon>Bacteria</taxon>
        <taxon>Bacillati</taxon>
        <taxon>Bacillota</taxon>
        <taxon>Bacilli</taxon>
        <taxon>Bacillales</taxon>
        <taxon>Bacillaceae</taxon>
        <taxon>Halalkalibacter</taxon>
    </lineage>
</organism>
<evidence type="ECO:0000256" key="1">
    <source>
        <dbReference type="ARBA" id="ARBA00004651"/>
    </source>
</evidence>
<evidence type="ECO:0000256" key="8">
    <source>
        <dbReference type="ARBA" id="ARBA00022927"/>
    </source>
</evidence>
<comment type="similarity">
    <text evidence="2 12">Belongs to the type III secretion exporter family.</text>
</comment>
<dbReference type="SUPFAM" id="SSF160544">
    <property type="entry name" value="EscU C-terminal domain-like"/>
    <property type="match status" value="1"/>
</dbReference>
<dbReference type="GO" id="GO:0009306">
    <property type="term" value="P:protein secretion"/>
    <property type="evidence" value="ECO:0007669"/>
    <property type="project" value="InterPro"/>
</dbReference>
<dbReference type="Pfam" id="PF01312">
    <property type="entry name" value="Bac_export_2"/>
    <property type="match status" value="1"/>
</dbReference>
<evidence type="ECO:0000256" key="9">
    <source>
        <dbReference type="ARBA" id="ARBA00022989"/>
    </source>
</evidence>
<evidence type="ECO:0000256" key="6">
    <source>
        <dbReference type="ARBA" id="ARBA00022692"/>
    </source>
</evidence>
<evidence type="ECO:0000313" key="14">
    <source>
        <dbReference type="EMBL" id="KHF39763.1"/>
    </source>
</evidence>
<dbReference type="PRINTS" id="PR00950">
    <property type="entry name" value="TYPE3IMSPROT"/>
</dbReference>
<comment type="caution">
    <text evidence="14">The sequence shown here is derived from an EMBL/GenBank/DDBJ whole genome shotgun (WGS) entry which is preliminary data.</text>
</comment>
<feature type="transmembrane region" description="Helical" evidence="12">
    <location>
        <begin position="191"/>
        <end position="217"/>
    </location>
</feature>
<dbReference type="STRING" id="333138.LQ50_13055"/>
<evidence type="ECO:0000256" key="2">
    <source>
        <dbReference type="ARBA" id="ARBA00010690"/>
    </source>
</evidence>
<dbReference type="InterPro" id="IPR006136">
    <property type="entry name" value="FlhB"/>
</dbReference>
<feature type="region of interest" description="Disordered" evidence="13">
    <location>
        <begin position="229"/>
        <end position="250"/>
    </location>
</feature>
<keyword evidence="14" id="KW-0969">Cilium</keyword>
<keyword evidence="6 12" id="KW-0812">Transmembrane</keyword>
<evidence type="ECO:0000313" key="15">
    <source>
        <dbReference type="Proteomes" id="UP000030832"/>
    </source>
</evidence>
<evidence type="ECO:0000256" key="12">
    <source>
        <dbReference type="RuleBase" id="RU364091"/>
    </source>
</evidence>
<evidence type="ECO:0000256" key="13">
    <source>
        <dbReference type="SAM" id="MobiDB-lite"/>
    </source>
</evidence>
<dbReference type="Gene3D" id="3.40.1690.10">
    <property type="entry name" value="secretion proteins EscU"/>
    <property type="match status" value="1"/>
</dbReference>
<gene>
    <name evidence="12" type="primary">flhB</name>
    <name evidence="14" type="ORF">LQ50_13055</name>
</gene>
<feature type="transmembrane region" description="Helical" evidence="12">
    <location>
        <begin position="97"/>
        <end position="123"/>
    </location>
</feature>
<dbReference type="eggNOG" id="COG1377">
    <property type="taxonomic scope" value="Bacteria"/>
</dbReference>
<protein>
    <recommendedName>
        <fullName evidence="3 12">Flagellar biosynthetic protein FlhB</fullName>
    </recommendedName>
</protein>
<dbReference type="NCBIfam" id="TIGR00328">
    <property type="entry name" value="flhB"/>
    <property type="match status" value="1"/>
</dbReference>
<evidence type="ECO:0000256" key="10">
    <source>
        <dbReference type="ARBA" id="ARBA00023136"/>
    </source>
</evidence>
<keyword evidence="10 12" id="KW-0472">Membrane</keyword>
<dbReference type="GO" id="GO:0005886">
    <property type="term" value="C:plasma membrane"/>
    <property type="evidence" value="ECO:0007669"/>
    <property type="project" value="UniProtKB-SubCell"/>
</dbReference>
<keyword evidence="8 12" id="KW-0653">Protein transport</keyword>
<dbReference type="OrthoDB" id="9807950at2"/>
<dbReference type="EMBL" id="JRJU01000015">
    <property type="protein sequence ID" value="KHF39763.1"/>
    <property type="molecule type" value="Genomic_DNA"/>
</dbReference>
<proteinExistence type="inferred from homology"/>
<comment type="function">
    <text evidence="12">Required for formation of the rod structure in the basal body of the flagellar apparatus. Together with FliI and FliH, may constitute the export apparatus of flagellin.</text>
</comment>
<dbReference type="InterPro" id="IPR029025">
    <property type="entry name" value="T3SS_substrate_exporter_C"/>
</dbReference>
<dbReference type="InterPro" id="IPR006135">
    <property type="entry name" value="T3SS_substrate_exporter"/>
</dbReference>
<dbReference type="GO" id="GO:0044780">
    <property type="term" value="P:bacterial-type flagellum assembly"/>
    <property type="evidence" value="ECO:0007669"/>
    <property type="project" value="InterPro"/>
</dbReference>
<evidence type="ECO:0000256" key="5">
    <source>
        <dbReference type="ARBA" id="ARBA00022475"/>
    </source>
</evidence>
<evidence type="ECO:0000256" key="3">
    <source>
        <dbReference type="ARBA" id="ARBA00021622"/>
    </source>
</evidence>
<sequence length="362" mass="40971">MNRLRLNLQFFAEEKTEKATPKKRQDTRKKGQVAKSTDVNTAIILLLVFLFLWLFGGLLGETLFNLLKHTFQTYLLMEMTEANIAALFWELVMESAIVLLPIMMIALIAGVAASYIQVGVLFAPEAIKMKLSNFDPIKGAKRIFSIRALVELLKSLLKISLAGVVVFIIIWMNLENVMILSQKSVGDGFAFIAQLTAILGISVAILLLILSIPDYLYQKYDHEKQIKMSKKDVKDEHKNMEGDPRIKSKRKQKQMEMAMQRMMQEVPKADVVITNPTHFAVALRYDEEKADAPFVVAKGVDFMAQKIKGVAAEHKVVTVENRPLARALYHQAEIGDQVPEELFKAVAEVLAYVYRLKDKQIN</sequence>
<name>A0A0B0IB25_9BACI</name>
<dbReference type="FunFam" id="3.40.1690.10:FF:000001">
    <property type="entry name" value="Flagellar biosynthetic protein FlhB"/>
    <property type="match status" value="1"/>
</dbReference>